<dbReference type="InterPro" id="IPR027417">
    <property type="entry name" value="P-loop_NTPase"/>
</dbReference>
<dbReference type="SUPFAM" id="SSF52540">
    <property type="entry name" value="P-loop containing nucleoside triphosphate hydrolases"/>
    <property type="match status" value="1"/>
</dbReference>
<dbReference type="Proteomes" id="UP000017304">
    <property type="component" value="Unassembled WGS sequence"/>
</dbReference>
<dbReference type="PATRIC" id="fig|1173950.3.peg.231"/>
<dbReference type="SMART" id="SM00487">
    <property type="entry name" value="DEXDc"/>
    <property type="match status" value="1"/>
</dbReference>
<dbReference type="InterPro" id="IPR001650">
    <property type="entry name" value="Helicase_C-like"/>
</dbReference>
<organism evidence="3 4">
    <name type="scientific">Salmonella enterica subsp. indica serovar 6,14,25:z10:1,(2),7 str. 1121</name>
    <dbReference type="NCBI Taxonomy" id="1173950"/>
    <lineage>
        <taxon>Bacteria</taxon>
        <taxon>Pseudomonadati</taxon>
        <taxon>Pseudomonadota</taxon>
        <taxon>Gammaproteobacteria</taxon>
        <taxon>Enterobacterales</taxon>
        <taxon>Enterobacteriaceae</taxon>
        <taxon>Salmonella</taxon>
    </lineage>
</organism>
<feature type="domain" description="Helicase C-terminal" evidence="2">
    <location>
        <begin position="455"/>
        <end position="621"/>
    </location>
</feature>
<protein>
    <submittedName>
        <fullName evidence="3">Type III restriction protein res subunit</fullName>
    </submittedName>
</protein>
<comment type="caution">
    <text evidence="3">The sequence shown here is derived from an EMBL/GenBank/DDBJ whole genome shotgun (WGS) entry which is preliminary data.</text>
</comment>
<dbReference type="SMART" id="SM00490">
    <property type="entry name" value="HELICc"/>
    <property type="match status" value="1"/>
</dbReference>
<dbReference type="EMBL" id="AOXI01000002">
    <property type="protein sequence ID" value="ESE88149.1"/>
    <property type="molecule type" value="Genomic_DNA"/>
</dbReference>
<dbReference type="Pfam" id="PF00271">
    <property type="entry name" value="Helicase_C"/>
    <property type="match status" value="1"/>
</dbReference>
<dbReference type="PANTHER" id="PTHR47396">
    <property type="entry name" value="TYPE I RESTRICTION ENZYME ECOKI R PROTEIN"/>
    <property type="match status" value="1"/>
</dbReference>
<reference evidence="3 4" key="1">
    <citation type="journal article" date="2013" name="Genome Biol. Evol.">
        <title>Phylogenetic diversity of the enteric pathogen Salmonella enterica subsp. enterica inferred from genome-wide reference-free SNP characters.</title>
        <authorList>
            <person name="Timme R.E."/>
            <person name="Pettengill J.B."/>
            <person name="Allard M.W."/>
            <person name="Strain E."/>
            <person name="Barrangou R."/>
            <person name="Wehnes C."/>
            <person name="Van Kessel J.S."/>
            <person name="Karns J.S."/>
            <person name="Musser S.M."/>
            <person name="Brown E.W."/>
        </authorList>
    </citation>
    <scope>NUCLEOTIDE SEQUENCE [LARGE SCALE GENOMIC DNA]</scope>
    <source>
        <strain evidence="3 4">1121</strain>
    </source>
</reference>
<feature type="domain" description="Helicase ATP-binding" evidence="1">
    <location>
        <begin position="190"/>
        <end position="381"/>
    </location>
</feature>
<dbReference type="PROSITE" id="PS51194">
    <property type="entry name" value="HELICASE_CTER"/>
    <property type="match status" value="1"/>
</dbReference>
<proteinExistence type="predicted"/>
<evidence type="ECO:0000313" key="4">
    <source>
        <dbReference type="Proteomes" id="UP000017304"/>
    </source>
</evidence>
<dbReference type="GO" id="GO:0016787">
    <property type="term" value="F:hydrolase activity"/>
    <property type="evidence" value="ECO:0007669"/>
    <property type="project" value="InterPro"/>
</dbReference>
<evidence type="ECO:0000313" key="3">
    <source>
        <dbReference type="EMBL" id="ESE88149.1"/>
    </source>
</evidence>
<dbReference type="PROSITE" id="PS51192">
    <property type="entry name" value="HELICASE_ATP_BIND_1"/>
    <property type="match status" value="1"/>
</dbReference>
<dbReference type="InterPro" id="IPR014001">
    <property type="entry name" value="Helicase_ATP-bd"/>
</dbReference>
<dbReference type="GO" id="GO:0005829">
    <property type="term" value="C:cytosol"/>
    <property type="evidence" value="ECO:0007669"/>
    <property type="project" value="TreeGrafter"/>
</dbReference>
<dbReference type="GO" id="GO:0003677">
    <property type="term" value="F:DNA binding"/>
    <property type="evidence" value="ECO:0007669"/>
    <property type="project" value="InterPro"/>
</dbReference>
<gene>
    <name evidence="3" type="ORF">SEI61121_01070</name>
</gene>
<dbReference type="InterPro" id="IPR006935">
    <property type="entry name" value="Helicase/UvrB_N"/>
</dbReference>
<dbReference type="PANTHER" id="PTHR47396:SF1">
    <property type="entry name" value="ATP-DEPENDENT HELICASE IRC3-RELATED"/>
    <property type="match status" value="1"/>
</dbReference>
<dbReference type="Gene3D" id="3.40.50.300">
    <property type="entry name" value="P-loop containing nucleotide triphosphate hydrolases"/>
    <property type="match status" value="2"/>
</dbReference>
<dbReference type="InterPro" id="IPR050742">
    <property type="entry name" value="Helicase_Restrict-Modif_Enz"/>
</dbReference>
<evidence type="ECO:0000259" key="2">
    <source>
        <dbReference type="PROSITE" id="PS51194"/>
    </source>
</evidence>
<dbReference type="AlphaFoldDB" id="V1I000"/>
<name>V1I000_SALER</name>
<dbReference type="Pfam" id="PF04851">
    <property type="entry name" value="ResIII"/>
    <property type="match status" value="1"/>
</dbReference>
<evidence type="ECO:0000259" key="1">
    <source>
        <dbReference type="PROSITE" id="PS51192"/>
    </source>
</evidence>
<dbReference type="GO" id="GO:0005524">
    <property type="term" value="F:ATP binding"/>
    <property type="evidence" value="ECO:0007669"/>
    <property type="project" value="InterPro"/>
</dbReference>
<accession>V1I000</accession>
<sequence length="939" mass="107415">MKTIFKTKYNSWKELEKQIEKLSTSKMKGDAFEYFSYFYFLYHKNLYQVEKLYSPVATGMNFPLEVFDHLKLERKDHGVDGVYITKQNQWVAYQAKFRTSRQGLTYDELATFWTEAENADVRLIITNSNYIPKIAEKKSGHSVIMADILDKLDSDFFEALCCFANDAGTQISTSRKIPRPYQNEILLDLINGLEQNDRGKLIAACGIGKTLIALWLAEKRNDNLILFLAPSLQLIRQTLGEWAKETNQPFEYLCVCSDHTVDIEDETQLATSELDIPVTTDVDIISHFLTKCNESNKRKVVFSTYQSVPVLSSAFKDNGVIFDITFYDEAHRTAGISSSNLFSLALQDSNIRSKKRIFMTATERIVKPRIQNLADNLNQIVFSMNDVDKYGPTFHKLGFGQAIEKGIVSDYRIVLAGLTDSELRSYLEKNLYVQPEHLGDDKLVYSSQSILKTALLKQCYKELSVQKVISFHSKISEAKNFSDMFREELSSIADGTVSVSHINGGMSSVERSEYISQFENADFGLLTNVRCLTEGIDIPLIDGIYFADPKGSLIDIIQAVGRALRQPYGSNSKIAYIIIPILIDEINDNYISGNNFDSLFNIIQALRDQDETLAEWIDKINLGAVTGRAHKGQSIGKLKVLMPPSFDVEKLESSLLLKIAEVNKDPSDHIGIGSKLGKNQRKSTYTRVYKTLCDYTPEKVYNSLVKPTLELITDTTRDYTGSEIRVNNNNVSHCERLGIITKNENKIYNISPIGIKLKNCQIGFNELFINQMLLFCYKTGNGKLYTYREALKFMREVKELGFIEFVYSLYSLQLDNNQGILLNKAIETCLNIKKKYPNIELSNESNKQSILDDLNNNHPIGFSYNDIWTDRTTTGNQFRYFIRHLELLDEIFVVENKRLRVRENAESIIDSYLYLTENMLLECYGTQWWVNERIINEQI</sequence>